<accession>A0A0S2KF47</accession>
<dbReference type="AlphaFoldDB" id="A0A0S2KF47"/>
<reference evidence="1 2" key="1">
    <citation type="submission" date="2015-11" db="EMBL/GenBank/DDBJ databases">
        <authorList>
            <person name="Zhang Y."/>
            <person name="Guo Z."/>
        </authorList>
    </citation>
    <scope>NUCLEOTIDE SEQUENCE [LARGE SCALE GENOMIC DNA]</scope>
    <source>
        <strain evidence="1 2">KCTC 32221</strain>
    </source>
</reference>
<gene>
    <name evidence="1" type="ORF">PS2015_1948</name>
</gene>
<evidence type="ECO:0000313" key="2">
    <source>
        <dbReference type="Proteomes" id="UP000065641"/>
    </source>
</evidence>
<proteinExistence type="predicted"/>
<dbReference type="Proteomes" id="UP000065641">
    <property type="component" value="Chromosome"/>
</dbReference>
<dbReference type="KEGG" id="pspi:PS2015_1948"/>
<name>A0A0S2KF47_9GAMM</name>
<dbReference type="STRING" id="1249552.PS2015_1948"/>
<evidence type="ECO:0000313" key="1">
    <source>
        <dbReference type="EMBL" id="ALO46591.1"/>
    </source>
</evidence>
<sequence length="203" mass="22267">MTSSEVLILLVAIAGMLTSGWAWKEWLQSKERAHGEDVSVKLSEQETKRLELVTEAMSRNTVVAESKAAVDQFRSSIARKLKPEDKLNIDDQPIVTGDRAAEVAPPMRETAQETRVDGEFLINEVNAYVNDAHQVLRREEISMSEIDAIAGSLLRAEAQLAAAVRAMGQTAANASVEFARVCALHDELEQILSGLKPTILLKS</sequence>
<organism evidence="1 2">
    <name type="scientific">Pseudohongiella spirulinae</name>
    <dbReference type="NCBI Taxonomy" id="1249552"/>
    <lineage>
        <taxon>Bacteria</taxon>
        <taxon>Pseudomonadati</taxon>
        <taxon>Pseudomonadota</taxon>
        <taxon>Gammaproteobacteria</taxon>
        <taxon>Pseudomonadales</taxon>
        <taxon>Pseudohongiellaceae</taxon>
        <taxon>Pseudohongiella</taxon>
    </lineage>
</organism>
<keyword evidence="2" id="KW-1185">Reference proteome</keyword>
<protein>
    <submittedName>
        <fullName evidence="1">Uncharacterized protein</fullName>
    </submittedName>
</protein>
<dbReference type="EMBL" id="CP013189">
    <property type="protein sequence ID" value="ALO46591.1"/>
    <property type="molecule type" value="Genomic_DNA"/>
</dbReference>
<dbReference type="OrthoDB" id="6637242at2"/>
<dbReference type="RefSeq" id="WP_156412708.1">
    <property type="nucleotide sequence ID" value="NZ_CP013189.1"/>
</dbReference>